<protein>
    <submittedName>
        <fullName evidence="1">Uncharacterized protein</fullName>
    </submittedName>
</protein>
<evidence type="ECO:0000313" key="1">
    <source>
        <dbReference type="EMBL" id="RVT53620.1"/>
    </source>
</evidence>
<dbReference type="RefSeq" id="WP_128194961.1">
    <property type="nucleotide sequence ID" value="NZ_SACT01000001.1"/>
</dbReference>
<dbReference type="Proteomes" id="UP000288178">
    <property type="component" value="Unassembled WGS sequence"/>
</dbReference>
<gene>
    <name evidence="1" type="ORF">ENE75_01610</name>
</gene>
<organism evidence="1 2">
    <name type="scientific">Rubrivivax albus</name>
    <dbReference type="NCBI Taxonomy" id="2499835"/>
    <lineage>
        <taxon>Bacteria</taxon>
        <taxon>Pseudomonadati</taxon>
        <taxon>Pseudomonadota</taxon>
        <taxon>Betaproteobacteria</taxon>
        <taxon>Burkholderiales</taxon>
        <taxon>Sphaerotilaceae</taxon>
        <taxon>Rubrivivax</taxon>
    </lineage>
</organism>
<name>A0A437JZW3_9BURK</name>
<comment type="caution">
    <text evidence="1">The sequence shown here is derived from an EMBL/GenBank/DDBJ whole genome shotgun (WGS) entry which is preliminary data.</text>
</comment>
<proteinExistence type="predicted"/>
<reference evidence="1 2" key="1">
    <citation type="submission" date="2019-01" db="EMBL/GenBank/DDBJ databases">
        <authorList>
            <person name="Chen W.-M."/>
        </authorList>
    </citation>
    <scope>NUCLEOTIDE SEQUENCE [LARGE SCALE GENOMIC DNA]</scope>
    <source>
        <strain evidence="1 2">ICH-3</strain>
    </source>
</reference>
<dbReference type="AlphaFoldDB" id="A0A437JZW3"/>
<evidence type="ECO:0000313" key="2">
    <source>
        <dbReference type="Proteomes" id="UP000288178"/>
    </source>
</evidence>
<accession>A0A437JZW3</accession>
<sequence length="123" mass="13318">MKLLLDKVPGSREVLPYLAALERALAADGTEVLNHIPLSSLRKMGAQLAALPMDMEDKPLRALQVRLQSAILRLDETPPPKPERIPYLPSALDETRVEVTEVSASEWAAVSLLSLDGPGKGPT</sequence>
<keyword evidence="2" id="KW-1185">Reference proteome</keyword>
<dbReference type="EMBL" id="SACT01000001">
    <property type="protein sequence ID" value="RVT53620.1"/>
    <property type="molecule type" value="Genomic_DNA"/>
</dbReference>